<dbReference type="EMBL" id="BARS01024235">
    <property type="protein sequence ID" value="GAG05523.1"/>
    <property type="molecule type" value="Genomic_DNA"/>
</dbReference>
<reference evidence="2" key="1">
    <citation type="journal article" date="2014" name="Front. Microbiol.">
        <title>High frequency of phylogenetically diverse reductive dehalogenase-homologous genes in deep subseafloor sedimentary metagenomes.</title>
        <authorList>
            <person name="Kawai M."/>
            <person name="Futagami T."/>
            <person name="Toyoda A."/>
            <person name="Takaki Y."/>
            <person name="Nishi S."/>
            <person name="Hori S."/>
            <person name="Arai W."/>
            <person name="Tsubouchi T."/>
            <person name="Morono Y."/>
            <person name="Uchiyama I."/>
            <person name="Ito T."/>
            <person name="Fujiyama A."/>
            <person name="Inagaki F."/>
            <person name="Takami H."/>
        </authorList>
    </citation>
    <scope>NUCLEOTIDE SEQUENCE</scope>
    <source>
        <strain evidence="2">Expedition CK06-06</strain>
    </source>
</reference>
<feature type="transmembrane region" description="Helical" evidence="1">
    <location>
        <begin position="28"/>
        <end position="50"/>
    </location>
</feature>
<keyword evidence="1" id="KW-1133">Transmembrane helix</keyword>
<sequence length="210" mass="22668">MTAEPAATFERAGRTVVRRVALAGWLDLLGRTGPVVFPCAAAAVVALRLGSSGVCGAAQGALLVLLWGGAAALWAWLRRPDTEGALAFWDRRAGRQEMFLSAYCFERRQSPTVGQSLHLSRAYPRLREDTAALPRHIPLRLRHAAWLLPVVFLVFCASSLLVRPPSADDIPVDAASASRAKEAGLLMAELGKELAASGELSEEERKKLED</sequence>
<name>X0UZ16_9ZZZZ</name>
<evidence type="ECO:0000313" key="2">
    <source>
        <dbReference type="EMBL" id="GAG05523.1"/>
    </source>
</evidence>
<feature type="non-terminal residue" evidence="2">
    <location>
        <position position="210"/>
    </location>
</feature>
<evidence type="ECO:0000256" key="1">
    <source>
        <dbReference type="SAM" id="Phobius"/>
    </source>
</evidence>
<accession>X0UZ16</accession>
<comment type="caution">
    <text evidence="2">The sequence shown here is derived from an EMBL/GenBank/DDBJ whole genome shotgun (WGS) entry which is preliminary data.</text>
</comment>
<protein>
    <submittedName>
        <fullName evidence="2">Uncharacterized protein</fullName>
    </submittedName>
</protein>
<proteinExistence type="predicted"/>
<feature type="transmembrane region" description="Helical" evidence="1">
    <location>
        <begin position="144"/>
        <end position="162"/>
    </location>
</feature>
<organism evidence="2">
    <name type="scientific">marine sediment metagenome</name>
    <dbReference type="NCBI Taxonomy" id="412755"/>
    <lineage>
        <taxon>unclassified sequences</taxon>
        <taxon>metagenomes</taxon>
        <taxon>ecological metagenomes</taxon>
    </lineage>
</organism>
<gene>
    <name evidence="2" type="ORF">S01H1_38494</name>
</gene>
<keyword evidence="1" id="KW-0812">Transmembrane</keyword>
<keyword evidence="1" id="KW-0472">Membrane</keyword>
<dbReference type="AlphaFoldDB" id="X0UZ16"/>
<feature type="transmembrane region" description="Helical" evidence="1">
    <location>
        <begin position="56"/>
        <end position="77"/>
    </location>
</feature>